<evidence type="ECO:0000259" key="1">
    <source>
        <dbReference type="Pfam" id="PF04168"/>
    </source>
</evidence>
<gene>
    <name evidence="3" type="ORF">EV670_2323</name>
</gene>
<dbReference type="RefSeq" id="WP_242616929.1">
    <property type="nucleotide sequence ID" value="NZ_SHKP01000006.1"/>
</dbReference>
<dbReference type="PANTHER" id="PTHR34595:SF2">
    <property type="entry name" value="BLR2978 PROTEIN"/>
    <property type="match status" value="1"/>
</dbReference>
<dbReference type="InterPro" id="IPR007296">
    <property type="entry name" value="DUF403"/>
</dbReference>
<evidence type="ECO:0000313" key="3">
    <source>
        <dbReference type="EMBL" id="RZT97923.1"/>
    </source>
</evidence>
<reference evidence="3 4" key="1">
    <citation type="submission" date="2019-02" db="EMBL/GenBank/DDBJ databases">
        <title>Genomic Encyclopedia of Type Strains, Phase IV (KMG-IV): sequencing the most valuable type-strain genomes for metagenomic binning, comparative biology and taxonomic classification.</title>
        <authorList>
            <person name="Goeker M."/>
        </authorList>
    </citation>
    <scope>NUCLEOTIDE SEQUENCE [LARGE SCALE GENOMIC DNA]</scope>
    <source>
        <strain evidence="3 4">DSM 19570</strain>
    </source>
</reference>
<name>A0A4Q7VNJ0_9BURK</name>
<evidence type="ECO:0000259" key="2">
    <source>
        <dbReference type="Pfam" id="PF14403"/>
    </source>
</evidence>
<dbReference type="InterPro" id="IPR051680">
    <property type="entry name" value="ATP-dep_Glu-Cys_Ligase-2"/>
</dbReference>
<feature type="domain" description="DUF403" evidence="1">
    <location>
        <begin position="543"/>
        <end position="869"/>
    </location>
</feature>
<dbReference type="Pfam" id="PF14403">
    <property type="entry name" value="CP_ATPgrasp_2"/>
    <property type="match status" value="1"/>
</dbReference>
<keyword evidence="4" id="KW-1185">Reference proteome</keyword>
<proteinExistence type="predicted"/>
<dbReference type="SUPFAM" id="SSF56059">
    <property type="entry name" value="Glutathione synthetase ATP-binding domain-like"/>
    <property type="match status" value="1"/>
</dbReference>
<dbReference type="InterPro" id="IPR025841">
    <property type="entry name" value="CP_ATPgrasp_2"/>
</dbReference>
<organism evidence="3 4">
    <name type="scientific">Rivibacter subsaxonicus</name>
    <dbReference type="NCBI Taxonomy" id="457575"/>
    <lineage>
        <taxon>Bacteria</taxon>
        <taxon>Pseudomonadati</taxon>
        <taxon>Pseudomonadota</taxon>
        <taxon>Betaproteobacteria</taxon>
        <taxon>Burkholderiales</taxon>
        <taxon>Rivibacter</taxon>
    </lineage>
</organism>
<accession>A0A4Q7VNJ0</accession>
<dbReference type="Gene3D" id="3.40.50.11290">
    <property type="match status" value="1"/>
</dbReference>
<dbReference type="Proteomes" id="UP000293671">
    <property type="component" value="Unassembled WGS sequence"/>
</dbReference>
<dbReference type="EMBL" id="SHKP01000006">
    <property type="protein sequence ID" value="RZT97923.1"/>
    <property type="molecule type" value="Genomic_DNA"/>
</dbReference>
<protein>
    <submittedName>
        <fullName evidence="3">Putative circularly permuted ATP-grasp superfamily protein</fullName>
    </submittedName>
</protein>
<comment type="caution">
    <text evidence="3">The sequence shown here is derived from an EMBL/GenBank/DDBJ whole genome shotgun (WGS) entry which is preliminary data.</text>
</comment>
<evidence type="ECO:0000313" key="4">
    <source>
        <dbReference type="Proteomes" id="UP000293671"/>
    </source>
</evidence>
<dbReference type="AlphaFoldDB" id="A0A4Q7VNJ0"/>
<dbReference type="PANTHER" id="PTHR34595">
    <property type="entry name" value="BLR5612 PROTEIN"/>
    <property type="match status" value="1"/>
</dbReference>
<feature type="domain" description="Circularly permuted ATP-grasp type 2" evidence="2">
    <location>
        <begin position="108"/>
        <end position="494"/>
    </location>
</feature>
<sequence>MKPKQSQLELDTDADPAQLGRRLAYAASAAAAEGHLDELRDGAALRPGWARFFGLLGPRGLADAATRAQQIEQQVALNGITHNVYAEQAGVAGVAAGADRPWPLHALPFLIEARDWAAIEAGTIQRASLLQAMLADCYGPQRLLRDGLLPAALVHGHPGYLHTLHGATPAAGTRLHVVGFDLGRGADGRWSVLSQRLQAPSGLGYVLENRLIVSKLFPEPFRELRVQHLALAYRQLIDTLMAQAAPIAEAAGDPAPRLVLLTPGPFNETYFEHTFLARYLGLPLVEGSDLTVRGDRLYLKTVQGLQPVHGLLRRLDDAWCDPLELLAESTLGVPGLLQVIRAQQVVIANALGAGFLESPALHGFMPAIAQALFGEELRLGSLPTWWCGEAAAWHEAQAGFDDSVLRPTHGGADPGGPDEAVIVATLGGVARARLRDRVEARPQAYALQRFLPFSQTPVLEHGRLQPHSAVLRVYAIADGRGGWRVLPGGLTRVATRDAHFVSMQRGGASLDTWVLSEGEVDTWSMLPEKLRPASLAAFRSPVASRTGENLFWAGRYTERTEQLVRLALSIADLLEEDEEVPAGVLDALSALAEDVGLAPPGVPSVALSPRVFERAALAQMRDAQHGTSVAWNLAALARAADAVRERMSAEHGRLVRAMGQDFMASMARLGEGPGTGFANPVLGEALDHLALQLAALTGAQTDRMTRDDGWRLLTVGRLIERLVGQALALRAFFAAPAARGEAAVGHRSGFDLLVALFDSSITYRARYPGREERLALLELLVDDESNPRALACVLRRLRTELAKLPAVAGPTDALLALLPAQGSGRTLEQLGRFDADGGFHVSDEQVVALADRLAAAGERLSDEVGRRYFAHAASELQHVFG</sequence>
<dbReference type="Pfam" id="PF04168">
    <property type="entry name" value="Alpha-E"/>
    <property type="match status" value="1"/>
</dbReference>